<accession>U4LLJ6</accession>
<organism evidence="1 2">
    <name type="scientific">Pyronema omphalodes (strain CBS 100304)</name>
    <name type="common">Pyronema confluens</name>
    <dbReference type="NCBI Taxonomy" id="1076935"/>
    <lineage>
        <taxon>Eukaryota</taxon>
        <taxon>Fungi</taxon>
        <taxon>Dikarya</taxon>
        <taxon>Ascomycota</taxon>
        <taxon>Pezizomycotina</taxon>
        <taxon>Pezizomycetes</taxon>
        <taxon>Pezizales</taxon>
        <taxon>Pyronemataceae</taxon>
        <taxon>Pyronema</taxon>
    </lineage>
</organism>
<name>U4LLJ6_PYROM</name>
<dbReference type="eggNOG" id="ENOG502T21N">
    <property type="taxonomic scope" value="Eukaryota"/>
</dbReference>
<proteinExistence type="predicted"/>
<evidence type="ECO:0008006" key="3">
    <source>
        <dbReference type="Google" id="ProtNLM"/>
    </source>
</evidence>
<dbReference type="AlphaFoldDB" id="U4LLJ6"/>
<reference evidence="1 2" key="1">
    <citation type="journal article" date="2013" name="PLoS Genet.">
        <title>The genome and development-dependent transcriptomes of Pyronema confluens: a window into fungal evolution.</title>
        <authorList>
            <person name="Traeger S."/>
            <person name="Altegoer F."/>
            <person name="Freitag M."/>
            <person name="Gabaldon T."/>
            <person name="Kempken F."/>
            <person name="Kumar A."/>
            <person name="Marcet-Houben M."/>
            <person name="Poggeler S."/>
            <person name="Stajich J.E."/>
            <person name="Nowrousian M."/>
        </authorList>
    </citation>
    <scope>NUCLEOTIDE SEQUENCE [LARGE SCALE GENOMIC DNA]</scope>
    <source>
        <strain evidence="2">CBS 100304</strain>
        <tissue evidence="1">Vegetative mycelium</tissue>
    </source>
</reference>
<evidence type="ECO:0000313" key="2">
    <source>
        <dbReference type="Proteomes" id="UP000018144"/>
    </source>
</evidence>
<evidence type="ECO:0000313" key="1">
    <source>
        <dbReference type="EMBL" id="CCX32452.1"/>
    </source>
</evidence>
<keyword evidence="2" id="KW-1185">Reference proteome</keyword>
<protein>
    <recommendedName>
        <fullName evidence="3">Fungal N-terminal domain-containing protein</fullName>
    </recommendedName>
</protein>
<dbReference type="EMBL" id="HF935851">
    <property type="protein sequence ID" value="CCX32452.1"/>
    <property type="molecule type" value="Genomic_DNA"/>
</dbReference>
<dbReference type="Proteomes" id="UP000018144">
    <property type="component" value="Unassembled WGS sequence"/>
</dbReference>
<dbReference type="OrthoDB" id="19923at2759"/>
<sequence>MGPISLASSVAGILGLTGKLAITISRFVASAQSAPQLATHAVNEINSLVTIFAQLKGLALQNSPARNFITVDQLVVVISGCVITLAELNKELEGLDDRDNMDVWERIKWVNREPTIKALVDRLGVHKSSLSLLLTTLLCHSMVQAEQFMGDLRAQISSLTKTNERLLALLERDNPSWSEKNSDAEPAGQLQATRFDFDETLATSYVYRGIPVHATAGSIMSRSTTKTCWTELSGLSLAQVDNIGDILLSLCREDIATSGRWFSTLQIEPTIMEEKELEYI</sequence>
<gene>
    <name evidence="1" type="ORF">PCON_13105</name>
</gene>